<dbReference type="GO" id="GO:0005737">
    <property type="term" value="C:cytoplasm"/>
    <property type="evidence" value="ECO:0007669"/>
    <property type="project" value="TreeGrafter"/>
</dbReference>
<dbReference type="InterPro" id="IPR015813">
    <property type="entry name" value="Pyrv/PenolPyrv_kinase-like_dom"/>
</dbReference>
<evidence type="ECO:0000256" key="2">
    <source>
        <dbReference type="ARBA" id="ARBA00022723"/>
    </source>
</evidence>
<dbReference type="GO" id="GO:0016832">
    <property type="term" value="F:aldehyde-lyase activity"/>
    <property type="evidence" value="ECO:0007669"/>
    <property type="project" value="TreeGrafter"/>
</dbReference>
<organism evidence="5">
    <name type="scientific">freshwater metagenome</name>
    <dbReference type="NCBI Taxonomy" id="449393"/>
    <lineage>
        <taxon>unclassified sequences</taxon>
        <taxon>metagenomes</taxon>
        <taxon>ecological metagenomes</taxon>
    </lineage>
</organism>
<dbReference type="PANTHER" id="PTHR30502">
    <property type="entry name" value="2-KETO-3-DEOXY-L-RHAMNONATE ALDOLASE"/>
    <property type="match status" value="1"/>
</dbReference>
<dbReference type="GO" id="GO:0046872">
    <property type="term" value="F:metal ion binding"/>
    <property type="evidence" value="ECO:0007669"/>
    <property type="project" value="UniProtKB-KW"/>
</dbReference>
<dbReference type="Gene3D" id="3.20.20.60">
    <property type="entry name" value="Phosphoenolpyruvate-binding domains"/>
    <property type="match status" value="1"/>
</dbReference>
<comment type="similarity">
    <text evidence="1">Belongs to the HpcH/HpaI aldolase family.</text>
</comment>
<evidence type="ECO:0000313" key="5">
    <source>
        <dbReference type="EMBL" id="CAB4970841.1"/>
    </source>
</evidence>
<name>A0A6J7LQY3_9ZZZZ</name>
<protein>
    <submittedName>
        <fullName evidence="5">Unannotated protein</fullName>
    </submittedName>
</protein>
<gene>
    <name evidence="5" type="ORF">UFOPK3772_03364</name>
</gene>
<dbReference type="PANTHER" id="PTHR30502:SF0">
    <property type="entry name" value="PHOSPHOENOLPYRUVATE CARBOXYLASE FAMILY PROTEIN"/>
    <property type="match status" value="1"/>
</dbReference>
<dbReference type="InterPro" id="IPR050251">
    <property type="entry name" value="HpcH-HpaI_aldolase"/>
</dbReference>
<keyword evidence="3" id="KW-0456">Lyase</keyword>
<dbReference type="AlphaFoldDB" id="A0A6J7LQY3"/>
<evidence type="ECO:0000256" key="3">
    <source>
        <dbReference type="ARBA" id="ARBA00023239"/>
    </source>
</evidence>
<accession>A0A6J7LQY3</accession>
<evidence type="ECO:0000256" key="1">
    <source>
        <dbReference type="ARBA" id="ARBA00005568"/>
    </source>
</evidence>
<dbReference type="InterPro" id="IPR040442">
    <property type="entry name" value="Pyrv_kinase-like_dom_sf"/>
</dbReference>
<sequence>MLRSLEKSRRLKERIAAGEPVLGTQLAMQDPASMEIFGRAGFDWASVDTEHSAQTLLTVQAMMQAALGWDIVPFVRPLILDHDEIRRFLDIGASGLLCPFIETAEQASQLVDACRYPPHGKRGWNPLRASVYHLADDEYMEAYNESLIILVIIESKLGAENAEAILAVDGIDGVTVGPMDLSMDLGVFRQWDAPSYLEAVEQIRAGALATGKGFGTGVYDEASARRAIANKETLLLSLGDVNVLANGAARLATDLRSAIEANP</sequence>
<reference evidence="5" key="1">
    <citation type="submission" date="2020-05" db="EMBL/GenBank/DDBJ databases">
        <authorList>
            <person name="Chiriac C."/>
            <person name="Salcher M."/>
            <person name="Ghai R."/>
            <person name="Kavagutti S V."/>
        </authorList>
    </citation>
    <scope>NUCLEOTIDE SEQUENCE</scope>
</reference>
<dbReference type="Pfam" id="PF03328">
    <property type="entry name" value="HpcH_HpaI"/>
    <property type="match status" value="1"/>
</dbReference>
<dbReference type="SUPFAM" id="SSF51621">
    <property type="entry name" value="Phosphoenolpyruvate/pyruvate domain"/>
    <property type="match status" value="1"/>
</dbReference>
<proteinExistence type="inferred from homology"/>
<feature type="domain" description="HpcH/HpaI aldolase/citrate lyase" evidence="4">
    <location>
        <begin position="27"/>
        <end position="230"/>
    </location>
</feature>
<evidence type="ECO:0000259" key="4">
    <source>
        <dbReference type="Pfam" id="PF03328"/>
    </source>
</evidence>
<dbReference type="EMBL" id="CAFBNE010000194">
    <property type="protein sequence ID" value="CAB4970841.1"/>
    <property type="molecule type" value="Genomic_DNA"/>
</dbReference>
<keyword evidence="2" id="KW-0479">Metal-binding</keyword>
<dbReference type="InterPro" id="IPR005000">
    <property type="entry name" value="Aldolase/citrate-lyase_domain"/>
</dbReference>